<evidence type="ECO:0000256" key="1">
    <source>
        <dbReference type="SAM" id="MobiDB-lite"/>
    </source>
</evidence>
<organism evidence="2 3">
    <name type="scientific">Allacma fusca</name>
    <dbReference type="NCBI Taxonomy" id="39272"/>
    <lineage>
        <taxon>Eukaryota</taxon>
        <taxon>Metazoa</taxon>
        <taxon>Ecdysozoa</taxon>
        <taxon>Arthropoda</taxon>
        <taxon>Hexapoda</taxon>
        <taxon>Collembola</taxon>
        <taxon>Symphypleona</taxon>
        <taxon>Sminthuridae</taxon>
        <taxon>Allacma</taxon>
    </lineage>
</organism>
<reference evidence="2" key="1">
    <citation type="submission" date="2021-06" db="EMBL/GenBank/DDBJ databases">
        <authorList>
            <person name="Hodson N. C."/>
            <person name="Mongue J. A."/>
            <person name="Jaron S. K."/>
        </authorList>
    </citation>
    <scope>NUCLEOTIDE SEQUENCE</scope>
</reference>
<feature type="compositionally biased region" description="Polar residues" evidence="1">
    <location>
        <begin position="49"/>
        <end position="67"/>
    </location>
</feature>
<name>A0A8J2JEF2_9HEXA</name>
<feature type="compositionally biased region" description="Basic residues" evidence="1">
    <location>
        <begin position="72"/>
        <end position="82"/>
    </location>
</feature>
<comment type="caution">
    <text evidence="2">The sequence shown here is derived from an EMBL/GenBank/DDBJ whole genome shotgun (WGS) entry which is preliminary data.</text>
</comment>
<dbReference type="AlphaFoldDB" id="A0A8J2JEF2"/>
<sequence length="191" mass="21320">MSQELLIVSEKVHLNKRKISKSSHNIYLEVPSGNGYNYSPLINPRDYNMNTFNNNGRQRSSSMTTSPVKLANSHKPRRRRSLSPRLTAKSNSNILETIQRRSSVNSIATTATNRTLQPKQITKRINILVIGGENAGKACLAEYLNGSSISSSCSSDEWGGELTLSFIKLSVYLYFHPSTSKHSDVHAYVDM</sequence>
<gene>
    <name evidence="2" type="ORF">AFUS01_LOCUS5837</name>
</gene>
<accession>A0A8J2JEF2</accession>
<feature type="region of interest" description="Disordered" evidence="1">
    <location>
        <begin position="49"/>
        <end position="84"/>
    </location>
</feature>
<keyword evidence="3" id="KW-1185">Reference proteome</keyword>
<proteinExistence type="predicted"/>
<evidence type="ECO:0000313" key="2">
    <source>
        <dbReference type="EMBL" id="CAG7716322.1"/>
    </source>
</evidence>
<dbReference type="EMBL" id="CAJVCH010037640">
    <property type="protein sequence ID" value="CAG7716322.1"/>
    <property type="molecule type" value="Genomic_DNA"/>
</dbReference>
<protein>
    <submittedName>
        <fullName evidence="2">Uncharacterized protein</fullName>
    </submittedName>
</protein>
<dbReference type="Proteomes" id="UP000708208">
    <property type="component" value="Unassembled WGS sequence"/>
</dbReference>
<evidence type="ECO:0000313" key="3">
    <source>
        <dbReference type="Proteomes" id="UP000708208"/>
    </source>
</evidence>